<dbReference type="Proteomes" id="UP000033618">
    <property type="component" value="Unassembled WGS sequence"/>
</dbReference>
<dbReference type="EMBL" id="LAQU01000005">
    <property type="protein sequence ID" value="KKB64158.1"/>
    <property type="molecule type" value="Genomic_DNA"/>
</dbReference>
<feature type="domain" description="F-box" evidence="1">
    <location>
        <begin position="34"/>
        <end position="82"/>
    </location>
</feature>
<evidence type="ECO:0000313" key="3">
    <source>
        <dbReference type="Proteomes" id="UP000033618"/>
    </source>
</evidence>
<dbReference type="Pfam" id="PF00646">
    <property type="entry name" value="F-box"/>
    <property type="match status" value="1"/>
</dbReference>
<proteinExistence type="predicted"/>
<evidence type="ECO:0000313" key="2">
    <source>
        <dbReference type="EMBL" id="KKB64158.1"/>
    </source>
</evidence>
<comment type="caution">
    <text evidence="2">The sequence shown here is derived from an EMBL/GenBank/DDBJ whole genome shotgun (WGS) entry which is preliminary data.</text>
</comment>
<reference evidence="2 3" key="1">
    <citation type="submission" date="2015-03" db="EMBL/GenBank/DDBJ databases">
        <title>Draft Genome Sequence of Burkholderia andropogonis type strain ICMP2807, isolated from Sorghum bicolor.</title>
        <authorList>
            <person name="Lopes-Santos L."/>
            <person name="Castro D.B."/>
            <person name="Ottoboni L.M."/>
            <person name="Park D."/>
            <person name="Weirc B.S."/>
            <person name="Destefano S.A."/>
        </authorList>
    </citation>
    <scope>NUCLEOTIDE SEQUENCE [LARGE SCALE GENOMIC DNA]</scope>
    <source>
        <strain evidence="2 3">ICMP2807</strain>
    </source>
</reference>
<sequence length="714" mass="80561">MQIMRVLFDAVAPLYLGNTDDDEELEEKVVAVRQGKLDELPSDVFCMSASLLSARSLFSLSLVSNKYYTLLRSQFQSSFMAISNIGRFRTSEPLEALFMQTLNSIQTVRIRAQQPALLRALVLTIPDGNRSGSDDRHGHRHLAFFKGKAFSAVLSEQESVIKLPPCSLSQALDLVNLIVARYAIFKSFEHCKITPFNLLQQTEKSFWVAVLNSLTENIPAYDLKDAITLFFENYDGLPENISDSFAGALASALFFNKKHQGDMVQAIMRRRFGVTTDKQWSIVDQRIASELHEHCKEAPGPDFDLECSRWRACNTRFVIQAEQATLAIKPHYNFGERAQIDVLPIRKSEKSPGWFNRAFHFLNPWHAYANPVKGPEVVVSALSIDLEKFPGRFICALANLLPARSIFTLSLVSKPFYDLLRSQFQSIFTAISKIESFRTGTPVRLLFIQAITSIEAVRIVAQQPGLLRALVSCMSVRNKSISDHWKLGNCDNFDGKKLYEVISGNEARIGATPQKLSEAIALIDLVVARHIASGSFEDCAISPLDLLKRNDKAFWPEMLYSLINSIPYDMLRKEIQLFAEEFDGTLSDIPQLLACELASALFFRSKLDGEAIRARMQTHFGLNTLEQKSEIDIRIARELHLKLPSAPGAAFDEQCSRWRPYDPDFVILAEYATTEIEPGFDFGERAMIGDASTIEEVIYQFGYNIRDIDDRINI</sequence>
<dbReference type="PATRIC" id="fig|28092.6.peg.1521"/>
<dbReference type="PROSITE" id="PS50181">
    <property type="entry name" value="FBOX"/>
    <property type="match status" value="2"/>
</dbReference>
<dbReference type="AlphaFoldDB" id="A0A0F5K249"/>
<feature type="domain" description="F-box" evidence="1">
    <location>
        <begin position="383"/>
        <end position="431"/>
    </location>
</feature>
<name>A0A0F5K249_9BURK</name>
<accession>A0A0F5K249</accession>
<dbReference type="InterPro" id="IPR001810">
    <property type="entry name" value="F-box_dom"/>
</dbReference>
<organism evidence="2 3">
    <name type="scientific">Robbsia andropogonis</name>
    <dbReference type="NCBI Taxonomy" id="28092"/>
    <lineage>
        <taxon>Bacteria</taxon>
        <taxon>Pseudomonadati</taxon>
        <taxon>Pseudomonadota</taxon>
        <taxon>Betaproteobacteria</taxon>
        <taxon>Burkholderiales</taxon>
        <taxon>Burkholderiaceae</taxon>
        <taxon>Robbsia</taxon>
    </lineage>
</organism>
<protein>
    <recommendedName>
        <fullName evidence="1">F-box domain-containing protein</fullName>
    </recommendedName>
</protein>
<evidence type="ECO:0000259" key="1">
    <source>
        <dbReference type="PROSITE" id="PS50181"/>
    </source>
</evidence>
<keyword evidence="3" id="KW-1185">Reference proteome</keyword>
<gene>
    <name evidence="2" type="ORF">WM40_06410</name>
</gene>